<accession>A0ABN0H992</accession>
<name>A0ABN0H992_9LEPT</name>
<keyword evidence="3" id="KW-1185">Reference proteome</keyword>
<feature type="compositionally biased region" description="Basic and acidic residues" evidence="1">
    <location>
        <begin position="121"/>
        <end position="143"/>
    </location>
</feature>
<comment type="caution">
    <text evidence="2">The sequence shown here is derived from an EMBL/GenBank/DDBJ whole genome shotgun (WGS) entry which is preliminary data.</text>
</comment>
<evidence type="ECO:0000256" key="1">
    <source>
        <dbReference type="SAM" id="MobiDB-lite"/>
    </source>
</evidence>
<dbReference type="RefSeq" id="WP_008591850.1">
    <property type="nucleotide sequence ID" value="NZ_AHOM02000005.1"/>
</dbReference>
<feature type="compositionally biased region" description="Basic and acidic residues" evidence="1">
    <location>
        <begin position="153"/>
        <end position="176"/>
    </location>
</feature>
<evidence type="ECO:0000313" key="2">
    <source>
        <dbReference type="EMBL" id="EJZ42292.1"/>
    </source>
</evidence>
<dbReference type="Proteomes" id="UP000018720">
    <property type="component" value="Unassembled WGS sequence"/>
</dbReference>
<dbReference type="EMBL" id="AHOM02000005">
    <property type="protein sequence ID" value="EJZ42292.1"/>
    <property type="molecule type" value="Genomic_DNA"/>
</dbReference>
<feature type="region of interest" description="Disordered" evidence="1">
    <location>
        <begin position="109"/>
        <end position="214"/>
    </location>
</feature>
<sequence length="214" mass="24239">MNILSPNRKIILKASLEGKSLTFDAELAVPRVRIDIDLAVGRRLGGVSLESIPSTTLGYIYAIQTLDQVVKSLPEDFPEIRTFEEIDDQNFVIELFNDYDKQDRAFQAELKKNNNPNRTRGSRDNSRSLSTERIRDNSGRDEQGESIFLPEEVSTRSDSESRLPEIQKKDQSDSHKKANSSDASERVPIGYKPFDGTYPGRTRRVFRRNATEGG</sequence>
<reference evidence="2 3" key="1">
    <citation type="submission" date="2012-08" db="EMBL/GenBank/DDBJ databases">
        <authorList>
            <person name="Harkins D.M."/>
            <person name="Durkin A.S."/>
            <person name="Selengut J.D."/>
            <person name="Sanka R."/>
            <person name="DePew J."/>
            <person name="Purushe J."/>
            <person name="Matthias M.A."/>
            <person name="Vinetz J.M."/>
            <person name="Sutton G.G."/>
            <person name="Nelson W.C."/>
            <person name="Fouts D.E."/>
        </authorList>
    </citation>
    <scope>NUCLEOTIDE SEQUENCE [LARGE SCALE GENOMIC DNA]</scope>
    <source>
        <strain evidence="2 3">MMD4847</strain>
    </source>
</reference>
<organism evidence="2 3">
    <name type="scientific">Leptospira licerasiae str. MMD4847</name>
    <dbReference type="NCBI Taxonomy" id="1049971"/>
    <lineage>
        <taxon>Bacteria</taxon>
        <taxon>Pseudomonadati</taxon>
        <taxon>Spirochaetota</taxon>
        <taxon>Spirochaetia</taxon>
        <taxon>Leptospirales</taxon>
        <taxon>Leptospiraceae</taxon>
        <taxon>Leptospira</taxon>
    </lineage>
</organism>
<gene>
    <name evidence="2" type="ORF">LEP1GSC178_0010</name>
</gene>
<proteinExistence type="predicted"/>
<evidence type="ECO:0000313" key="3">
    <source>
        <dbReference type="Proteomes" id="UP000018720"/>
    </source>
</evidence>
<protein>
    <submittedName>
        <fullName evidence="2">Uncharacterized protein</fullName>
    </submittedName>
</protein>